<comment type="caution">
    <text evidence="2">The sequence shown here is derived from an EMBL/GenBank/DDBJ whole genome shotgun (WGS) entry which is preliminary data.</text>
</comment>
<dbReference type="EMBL" id="JARQZJ010000128">
    <property type="protein sequence ID" value="KAK9891378.1"/>
    <property type="molecule type" value="Genomic_DNA"/>
</dbReference>
<gene>
    <name evidence="2" type="ORF">WA026_014622</name>
</gene>
<proteinExistence type="predicted"/>
<feature type="transmembrane region" description="Helical" evidence="1">
    <location>
        <begin position="63"/>
        <end position="83"/>
    </location>
</feature>
<dbReference type="PANTHER" id="PTHR14549">
    <property type="entry name" value="TRANSMEMBRANE PROTEIN 223"/>
    <property type="match status" value="1"/>
</dbReference>
<dbReference type="Pfam" id="PF06979">
    <property type="entry name" value="TMEM70"/>
    <property type="match status" value="1"/>
</dbReference>
<dbReference type="AlphaFoldDB" id="A0AAW1VFF5"/>
<keyword evidence="1" id="KW-0812">Transmembrane</keyword>
<dbReference type="InterPro" id="IPR026100">
    <property type="entry name" value="Tmem223"/>
</dbReference>
<dbReference type="GO" id="GO:0005739">
    <property type="term" value="C:mitochondrion"/>
    <property type="evidence" value="ECO:0007669"/>
    <property type="project" value="TreeGrafter"/>
</dbReference>
<feature type="transmembrane region" description="Helical" evidence="1">
    <location>
        <begin position="113"/>
        <end position="133"/>
    </location>
</feature>
<protein>
    <recommendedName>
        <fullName evidence="4">Transmembrane protein 223</fullName>
    </recommendedName>
</protein>
<reference evidence="2 3" key="1">
    <citation type="submission" date="2023-03" db="EMBL/GenBank/DDBJ databases">
        <title>Genome insight into feeding habits of ladybird beetles.</title>
        <authorList>
            <person name="Li H.-S."/>
            <person name="Huang Y.-H."/>
            <person name="Pang H."/>
        </authorList>
    </citation>
    <scope>NUCLEOTIDE SEQUENCE [LARGE SCALE GENOMIC DNA]</scope>
    <source>
        <strain evidence="2">SYSU_2023b</strain>
        <tissue evidence="2">Whole body</tissue>
    </source>
</reference>
<organism evidence="2 3">
    <name type="scientific">Henosepilachna vigintioctopunctata</name>
    <dbReference type="NCBI Taxonomy" id="420089"/>
    <lineage>
        <taxon>Eukaryota</taxon>
        <taxon>Metazoa</taxon>
        <taxon>Ecdysozoa</taxon>
        <taxon>Arthropoda</taxon>
        <taxon>Hexapoda</taxon>
        <taxon>Insecta</taxon>
        <taxon>Pterygota</taxon>
        <taxon>Neoptera</taxon>
        <taxon>Endopterygota</taxon>
        <taxon>Coleoptera</taxon>
        <taxon>Polyphaga</taxon>
        <taxon>Cucujiformia</taxon>
        <taxon>Coccinelloidea</taxon>
        <taxon>Coccinellidae</taxon>
        <taxon>Epilachninae</taxon>
        <taxon>Epilachnini</taxon>
        <taxon>Henosepilachna</taxon>
    </lineage>
</organism>
<keyword evidence="1" id="KW-1133">Transmembrane helix</keyword>
<evidence type="ECO:0008006" key="4">
    <source>
        <dbReference type="Google" id="ProtNLM"/>
    </source>
</evidence>
<dbReference type="GO" id="GO:0007399">
    <property type="term" value="P:nervous system development"/>
    <property type="evidence" value="ECO:0007669"/>
    <property type="project" value="TreeGrafter"/>
</dbReference>
<dbReference type="PANTHER" id="PTHR14549:SF2">
    <property type="entry name" value="TRANSMEMBRANE PROTEIN 223"/>
    <property type="match status" value="1"/>
</dbReference>
<keyword evidence="3" id="KW-1185">Reference proteome</keyword>
<name>A0AAW1VFF5_9CUCU</name>
<evidence type="ECO:0000313" key="3">
    <source>
        <dbReference type="Proteomes" id="UP001431783"/>
    </source>
</evidence>
<evidence type="ECO:0000313" key="2">
    <source>
        <dbReference type="EMBL" id="KAK9891378.1"/>
    </source>
</evidence>
<keyword evidence="1" id="KW-0472">Membrane</keyword>
<evidence type="ECO:0000256" key="1">
    <source>
        <dbReference type="SAM" id="Phobius"/>
    </source>
</evidence>
<dbReference type="InterPro" id="IPR045325">
    <property type="entry name" value="TMEM70/TMEM186/TMEM223"/>
</dbReference>
<dbReference type="Proteomes" id="UP001431783">
    <property type="component" value="Unassembled WGS sequence"/>
</dbReference>
<sequence length="218" mass="25662">MNLIRITTNFRSLIYPKLNKLSLFRWLHISPIKRNVLSAAEVNTNVVKDVILFKYENPRFFKILNLFALVQFGFWTYLSLTAYETLRDVPIDEHAEKWWERINLGENKYRNTITTVCFLIGYGIIVMSWMYTLKSIRFLILNKGGQKCTIVTYGPFGKNRMFTLELENISCNASRISAPSYIPLKVKGHYFHYLCDMRGEFKNSHLFDHTVGLKRNLK</sequence>
<accession>A0AAW1VFF5</accession>